<dbReference type="SUPFAM" id="SSF57625">
    <property type="entry name" value="Invertebrate chitin-binding proteins"/>
    <property type="match status" value="1"/>
</dbReference>
<evidence type="ECO:0000259" key="2">
    <source>
        <dbReference type="PROSITE" id="PS50940"/>
    </source>
</evidence>
<dbReference type="GO" id="GO:0005576">
    <property type="term" value="C:extracellular region"/>
    <property type="evidence" value="ECO:0007669"/>
    <property type="project" value="InterPro"/>
</dbReference>
<dbReference type="Gene3D" id="2.170.140.10">
    <property type="entry name" value="Chitin binding domain"/>
    <property type="match status" value="1"/>
</dbReference>
<dbReference type="PANTHER" id="PTHR22933">
    <property type="entry name" value="FI18007P1-RELATED"/>
    <property type="match status" value="1"/>
</dbReference>
<reference evidence="3 4" key="1">
    <citation type="journal article" date="2020" name="Cell">
        <title>Large-Scale Comparative Analyses of Tick Genomes Elucidate Their Genetic Diversity and Vector Capacities.</title>
        <authorList>
            <consortium name="Tick Genome and Microbiome Consortium (TIGMIC)"/>
            <person name="Jia N."/>
            <person name="Wang J."/>
            <person name="Shi W."/>
            <person name="Du L."/>
            <person name="Sun Y."/>
            <person name="Zhan W."/>
            <person name="Jiang J.F."/>
            <person name="Wang Q."/>
            <person name="Zhang B."/>
            <person name="Ji P."/>
            <person name="Bell-Sakyi L."/>
            <person name="Cui X.M."/>
            <person name="Yuan T.T."/>
            <person name="Jiang B.G."/>
            <person name="Yang W.F."/>
            <person name="Lam T.T."/>
            <person name="Chang Q.C."/>
            <person name="Ding S.J."/>
            <person name="Wang X.J."/>
            <person name="Zhu J.G."/>
            <person name="Ruan X.D."/>
            <person name="Zhao L."/>
            <person name="Wei J.T."/>
            <person name="Ye R.Z."/>
            <person name="Que T.C."/>
            <person name="Du C.H."/>
            <person name="Zhou Y.H."/>
            <person name="Cheng J.X."/>
            <person name="Dai P.F."/>
            <person name="Guo W.B."/>
            <person name="Han X.H."/>
            <person name="Huang E.J."/>
            <person name="Li L.F."/>
            <person name="Wei W."/>
            <person name="Gao Y.C."/>
            <person name="Liu J.Z."/>
            <person name="Shao H.Z."/>
            <person name="Wang X."/>
            <person name="Wang C.C."/>
            <person name="Yang T.C."/>
            <person name="Huo Q.B."/>
            <person name="Li W."/>
            <person name="Chen H.Y."/>
            <person name="Chen S.E."/>
            <person name="Zhou L.G."/>
            <person name="Ni X.B."/>
            <person name="Tian J.H."/>
            <person name="Sheng Y."/>
            <person name="Liu T."/>
            <person name="Pan Y.S."/>
            <person name="Xia L.Y."/>
            <person name="Li J."/>
            <person name="Zhao F."/>
            <person name="Cao W.C."/>
        </authorList>
    </citation>
    <scope>NUCLEOTIDE SEQUENCE [LARGE SCALE GENOMIC DNA]</scope>
    <source>
        <strain evidence="3">HaeL-2018</strain>
    </source>
</reference>
<feature type="compositionally biased region" description="Pro residues" evidence="1">
    <location>
        <begin position="136"/>
        <end position="155"/>
    </location>
</feature>
<name>A0A9J6FFL4_HAELO</name>
<accession>A0A9J6FFL4</accession>
<proteinExistence type="predicted"/>
<dbReference type="Pfam" id="PF01607">
    <property type="entry name" value="CBM_14"/>
    <property type="match status" value="1"/>
</dbReference>
<dbReference type="GO" id="GO:0008061">
    <property type="term" value="F:chitin binding"/>
    <property type="evidence" value="ECO:0007669"/>
    <property type="project" value="InterPro"/>
</dbReference>
<comment type="caution">
    <text evidence="3">The sequence shown here is derived from an EMBL/GenBank/DDBJ whole genome shotgun (WGS) entry which is preliminary data.</text>
</comment>
<dbReference type="EMBL" id="JABSTR010000001">
    <property type="protein sequence ID" value="KAH9361161.1"/>
    <property type="molecule type" value="Genomic_DNA"/>
</dbReference>
<dbReference type="InterPro" id="IPR052976">
    <property type="entry name" value="Scoloptoxin-like"/>
</dbReference>
<gene>
    <name evidence="3" type="ORF">HPB48_003023</name>
</gene>
<evidence type="ECO:0000313" key="3">
    <source>
        <dbReference type="EMBL" id="KAH9361161.1"/>
    </source>
</evidence>
<dbReference type="InterPro" id="IPR002557">
    <property type="entry name" value="Chitin-bd_dom"/>
</dbReference>
<dbReference type="PROSITE" id="PS50940">
    <property type="entry name" value="CHIT_BIND_II"/>
    <property type="match status" value="1"/>
</dbReference>
<dbReference type="PANTHER" id="PTHR22933:SF43">
    <property type="entry name" value="LP10131P"/>
    <property type="match status" value="1"/>
</dbReference>
<protein>
    <recommendedName>
        <fullName evidence="2">Chitin-binding type-2 domain-containing protein</fullName>
    </recommendedName>
</protein>
<organism evidence="3 4">
    <name type="scientific">Haemaphysalis longicornis</name>
    <name type="common">Bush tick</name>
    <dbReference type="NCBI Taxonomy" id="44386"/>
    <lineage>
        <taxon>Eukaryota</taxon>
        <taxon>Metazoa</taxon>
        <taxon>Ecdysozoa</taxon>
        <taxon>Arthropoda</taxon>
        <taxon>Chelicerata</taxon>
        <taxon>Arachnida</taxon>
        <taxon>Acari</taxon>
        <taxon>Parasitiformes</taxon>
        <taxon>Ixodida</taxon>
        <taxon>Ixodoidea</taxon>
        <taxon>Ixodidae</taxon>
        <taxon>Haemaphysalinae</taxon>
        <taxon>Haemaphysalis</taxon>
    </lineage>
</organism>
<sequence>MLFLFLQQVRRGSYSLPDGSEFIVGLLKTSFRCRANGYFADVDNHCQVFHVCHEQPNFMGPSRFQLFSFVCGNTTMFDQLTLTCMYPEDAIPCGTAPLFYDVNSNVGDDGAYFLTDDDVERGAQHHVHESHGGYQQPPPPPPPPQRLHPLPPLPPTSTGTTTVTCATAV</sequence>
<keyword evidence="4" id="KW-1185">Reference proteome</keyword>
<dbReference type="AlphaFoldDB" id="A0A9J6FFL4"/>
<feature type="region of interest" description="Disordered" evidence="1">
    <location>
        <begin position="123"/>
        <end position="163"/>
    </location>
</feature>
<dbReference type="InterPro" id="IPR036508">
    <property type="entry name" value="Chitin-bd_dom_sf"/>
</dbReference>
<dbReference type="Proteomes" id="UP000821853">
    <property type="component" value="Chromosome 1"/>
</dbReference>
<feature type="domain" description="Chitin-binding type-2" evidence="2">
    <location>
        <begin position="30"/>
        <end position="95"/>
    </location>
</feature>
<evidence type="ECO:0000256" key="1">
    <source>
        <dbReference type="SAM" id="MobiDB-lite"/>
    </source>
</evidence>
<dbReference type="OrthoDB" id="6407151at2759"/>
<dbReference type="SMART" id="SM00494">
    <property type="entry name" value="ChtBD2"/>
    <property type="match status" value="1"/>
</dbReference>
<dbReference type="VEuPathDB" id="VectorBase:HLOH_059655"/>
<evidence type="ECO:0000313" key="4">
    <source>
        <dbReference type="Proteomes" id="UP000821853"/>
    </source>
</evidence>